<dbReference type="Gene3D" id="3.90.1200.10">
    <property type="match status" value="1"/>
</dbReference>
<proteinExistence type="predicted"/>
<dbReference type="InterPro" id="IPR051035">
    <property type="entry name" value="Mito_inheritance_9"/>
</dbReference>
<feature type="domain" description="Aminoglycoside phosphotransferase" evidence="1">
    <location>
        <begin position="323"/>
        <end position="375"/>
    </location>
</feature>
<dbReference type="PANTHER" id="PTHR36091">
    <property type="entry name" value="ALTERED INHERITANCE OF MITOCHONDRIA PROTEIN 9, MITOCHONDRIAL"/>
    <property type="match status" value="1"/>
</dbReference>
<dbReference type="AlphaFoldDB" id="A0A8H4GQQ5"/>
<evidence type="ECO:0000313" key="2">
    <source>
        <dbReference type="EMBL" id="KAF4226604.1"/>
    </source>
</evidence>
<dbReference type="Pfam" id="PF01636">
    <property type="entry name" value="APH"/>
    <property type="match status" value="1"/>
</dbReference>
<sequence length="583" mass="67007">MFNFVTLTPILRVAGHFKRTPLIITHRLAHSPSSPPFTHVQTISEYSESQYEEFFRYSSGRWLWDEDIQLRNRYKRFNVSELKATATASVGANGCVSMTKIAEGGFNKVFRLVMDDNSTVIARIPYPNVGRSCKTTASEVAAMEFARTILGIPVPNVLAWSGKAGSPVGSEYILMEEATGRQLGEVWDDLKLADKLKIVEEIVAIEEKLLSLSFTRFGNLYLVDDAFPGCEKAEIASDVPQSQRKEVESRFVIGPVSNNDFWDKERASLAINRGPWKCPEDYIKAIARRQIAWISRYATAATPKPRYDMFMLAECYSQNSADAHIELYNKFLDVSDYLLPNNKELNRSTIWHWDIHAPNLFVEGNKVTGLIDWQDNWAGPLFLQARRPKLVAYNGDIMLELPEHYKDIEDEDERARIRAQVETSIVLGAYESNTKRTNAVLHEIFDLPHGRTRKETVVFSTNTWDDDIIPFRQCLIRVARHWDEMKNEVACPINFTDEELKAHYQEGEGWNEQADFWVALRGFVERDGWTSNEDYERALETFAELRELGLRDLTGDERAHFERRTRWAARNGSGWIMLTIHLN</sequence>
<reference evidence="2" key="1">
    <citation type="journal article" date="2020" name="bioRxiv">
        <title>Genomic and phenotypic heterogeneity of clinical isolates of the human pathogens Aspergillus fumigatus, Aspergillus lentulus and Aspergillus fumigatiaffinis.</title>
        <authorList>
            <person name="dos Santos R.A.C."/>
            <person name="Steenwyk J.L."/>
            <person name="Rivero-Menendez O."/>
            <person name="Mead M.E."/>
            <person name="Silva L.P."/>
            <person name="Bastos R.W."/>
            <person name="Alastruey-Izquierdo A."/>
            <person name="Goldman G.H."/>
            <person name="Rokas A."/>
        </authorList>
    </citation>
    <scope>NUCLEOTIDE SEQUENCE</scope>
    <source>
        <strain evidence="2">CNM-CM6805</strain>
    </source>
</reference>
<evidence type="ECO:0000259" key="1">
    <source>
        <dbReference type="Pfam" id="PF01636"/>
    </source>
</evidence>
<dbReference type="EMBL" id="JAAAPX010000229">
    <property type="protein sequence ID" value="KAF4226604.1"/>
    <property type="molecule type" value="Genomic_DNA"/>
</dbReference>
<name>A0A8H4GQQ5_9EURO</name>
<reference evidence="2" key="2">
    <citation type="submission" date="2020-04" db="EMBL/GenBank/DDBJ databases">
        <authorList>
            <person name="Santos R.A.C."/>
            <person name="Steenwyk J.L."/>
            <person name="Rivero-Menendez O."/>
            <person name="Mead M.E."/>
            <person name="Silva L.P."/>
            <person name="Bastos R.W."/>
            <person name="Alastruey-Izquierdo A."/>
            <person name="Goldman G.H."/>
            <person name="Rokas A."/>
        </authorList>
    </citation>
    <scope>NUCLEOTIDE SEQUENCE</scope>
    <source>
        <strain evidence="2">CNM-CM6805</strain>
    </source>
</reference>
<accession>A0A8H4GQQ5</accession>
<dbReference type="InterPro" id="IPR011009">
    <property type="entry name" value="Kinase-like_dom_sf"/>
</dbReference>
<comment type="caution">
    <text evidence="2">The sequence shown here is derived from an EMBL/GenBank/DDBJ whole genome shotgun (WGS) entry which is preliminary data.</text>
</comment>
<dbReference type="OrthoDB" id="2968323at2759"/>
<dbReference type="InterPro" id="IPR002575">
    <property type="entry name" value="Aminoglycoside_PTrfase"/>
</dbReference>
<keyword evidence="3" id="KW-1185">Reference proteome</keyword>
<gene>
    <name evidence="2" type="ORF">CNMCM6805_004244</name>
</gene>
<dbReference type="SUPFAM" id="SSF56112">
    <property type="entry name" value="Protein kinase-like (PK-like)"/>
    <property type="match status" value="1"/>
</dbReference>
<protein>
    <recommendedName>
        <fullName evidence="1">Aminoglycoside phosphotransferase domain-containing protein</fullName>
    </recommendedName>
</protein>
<dbReference type="PANTHER" id="PTHR36091:SF2">
    <property type="entry name" value="AMINOGLYCOSIDE PHOSPHOTRANSFERASE DOMAIN-CONTAINING PROTEIN"/>
    <property type="match status" value="1"/>
</dbReference>
<dbReference type="Proteomes" id="UP000653565">
    <property type="component" value="Unassembled WGS sequence"/>
</dbReference>
<organism evidence="2 3">
    <name type="scientific">Aspergillus fumigatiaffinis</name>
    <dbReference type="NCBI Taxonomy" id="340414"/>
    <lineage>
        <taxon>Eukaryota</taxon>
        <taxon>Fungi</taxon>
        <taxon>Dikarya</taxon>
        <taxon>Ascomycota</taxon>
        <taxon>Pezizomycotina</taxon>
        <taxon>Eurotiomycetes</taxon>
        <taxon>Eurotiomycetidae</taxon>
        <taxon>Eurotiales</taxon>
        <taxon>Aspergillaceae</taxon>
        <taxon>Aspergillus</taxon>
        <taxon>Aspergillus subgen. Fumigati</taxon>
    </lineage>
</organism>
<evidence type="ECO:0000313" key="3">
    <source>
        <dbReference type="Proteomes" id="UP000653565"/>
    </source>
</evidence>
<dbReference type="GO" id="GO:0005739">
    <property type="term" value="C:mitochondrion"/>
    <property type="evidence" value="ECO:0007669"/>
    <property type="project" value="TreeGrafter"/>
</dbReference>